<proteinExistence type="predicted"/>
<evidence type="ECO:0000313" key="3">
    <source>
        <dbReference type="Proteomes" id="UP000095746"/>
    </source>
</evidence>
<gene>
    <name evidence="2" type="ORF">ERS852411_03944</name>
</gene>
<keyword evidence="1" id="KW-0812">Transmembrane</keyword>
<sequence>MGVALRPRLGDVHLHPHGNAVDVQLVNVGGDGHGVQVVEHHCGLPRLPGALSLPDIDHDDLPRQLSGHRVVGALLLRLRDFLLKLGDLFPGLGDLLVHRLHLLLVVGPVELDEDGSGAHLLIVHRPDAGHLAAHLGGEILAAAVLQLPLHRRIELFARVRHQIAGARHSLGEGARIVQGDGDGKAVGALRRHPVHHLNVGDGSLLVEHEAGHGHPGLHAYVDLILIGVAEILGQAHLAVVHKGGQLGSGGHIVPHVHGHIGDPAGKGGCHSEGGDLLLELGELFLVIVQLVFLLGDLILVLLNLVVQL</sequence>
<name>A0A174TGM9_FLAPL</name>
<dbReference type="Proteomes" id="UP000095746">
    <property type="component" value="Unassembled WGS sequence"/>
</dbReference>
<reference evidence="2 3" key="1">
    <citation type="submission" date="2015-09" db="EMBL/GenBank/DDBJ databases">
        <authorList>
            <consortium name="Pathogen Informatics"/>
        </authorList>
    </citation>
    <scope>NUCLEOTIDE SEQUENCE [LARGE SCALE GENOMIC DNA]</scope>
    <source>
        <strain evidence="2 3">2789STDY5608854</strain>
    </source>
</reference>
<accession>A0A174TGM9</accession>
<evidence type="ECO:0008006" key="4">
    <source>
        <dbReference type="Google" id="ProtNLM"/>
    </source>
</evidence>
<dbReference type="EMBL" id="CYZT01000659">
    <property type="protein sequence ID" value="CUQ07631.1"/>
    <property type="molecule type" value="Genomic_DNA"/>
</dbReference>
<keyword evidence="1" id="KW-1133">Transmembrane helix</keyword>
<organism evidence="2 3">
    <name type="scientific">Flavonifractor plautii</name>
    <name type="common">Fusobacterium plautii</name>
    <dbReference type="NCBI Taxonomy" id="292800"/>
    <lineage>
        <taxon>Bacteria</taxon>
        <taxon>Bacillati</taxon>
        <taxon>Bacillota</taxon>
        <taxon>Clostridia</taxon>
        <taxon>Eubacteriales</taxon>
        <taxon>Oscillospiraceae</taxon>
        <taxon>Flavonifractor</taxon>
    </lineage>
</organism>
<evidence type="ECO:0000256" key="1">
    <source>
        <dbReference type="SAM" id="Phobius"/>
    </source>
</evidence>
<keyword evidence="1" id="KW-0472">Membrane</keyword>
<feature type="transmembrane region" description="Helical" evidence="1">
    <location>
        <begin position="283"/>
        <end position="306"/>
    </location>
</feature>
<dbReference type="AlphaFoldDB" id="A0A174TGM9"/>
<protein>
    <recommendedName>
        <fullName evidence="4">NAD-specific glutamate dehydrogenase</fullName>
    </recommendedName>
</protein>
<evidence type="ECO:0000313" key="2">
    <source>
        <dbReference type="EMBL" id="CUQ07631.1"/>
    </source>
</evidence>